<keyword evidence="1" id="KW-0812">Transmembrane</keyword>
<sequence length="116" mass="13630">MFNIAEIVQTVKQLIEVRLQLLKNEVEDQVSSLIARIFILVTMGLAGLMVLLFMSLWLAFFIGEKLYSPSMGFLYVGLIYTLLFILLYIIRDSEGFIQSFKDFFRRFLFLFQKKKP</sequence>
<feature type="transmembrane region" description="Helical" evidence="1">
    <location>
        <begin position="72"/>
        <end position="90"/>
    </location>
</feature>
<dbReference type="Pfam" id="PF07332">
    <property type="entry name" value="Phage_holin_3_6"/>
    <property type="match status" value="1"/>
</dbReference>
<dbReference type="Proteomes" id="UP000005551">
    <property type="component" value="Unassembled WGS sequence"/>
</dbReference>
<keyword evidence="1" id="KW-1133">Transmembrane helix</keyword>
<protein>
    <recommendedName>
        <fullName evidence="4">Transmembrane protein</fullName>
    </recommendedName>
</protein>
<keyword evidence="3" id="KW-1185">Reference proteome</keyword>
<organism evidence="2 3">
    <name type="scientific">Nitritalea halalkaliphila LW7</name>
    <dbReference type="NCBI Taxonomy" id="1189621"/>
    <lineage>
        <taxon>Bacteria</taxon>
        <taxon>Pseudomonadati</taxon>
        <taxon>Bacteroidota</taxon>
        <taxon>Cytophagia</taxon>
        <taxon>Cytophagales</taxon>
        <taxon>Cyclobacteriaceae</taxon>
        <taxon>Nitritalea</taxon>
    </lineage>
</organism>
<accession>I5C5P6</accession>
<evidence type="ECO:0008006" key="4">
    <source>
        <dbReference type="Google" id="ProtNLM"/>
    </source>
</evidence>
<dbReference type="RefSeq" id="WP_009054413.1">
    <property type="nucleotide sequence ID" value="NZ_AJYA01000016.1"/>
</dbReference>
<dbReference type="InterPro" id="IPR009937">
    <property type="entry name" value="Phage_holin_3_6"/>
</dbReference>
<dbReference type="STRING" id="1189621.A3SI_07644"/>
<gene>
    <name evidence="2" type="ORF">A3SI_07644</name>
</gene>
<evidence type="ECO:0000313" key="2">
    <source>
        <dbReference type="EMBL" id="EIM77148.1"/>
    </source>
</evidence>
<dbReference type="EMBL" id="AJYA01000016">
    <property type="protein sequence ID" value="EIM77148.1"/>
    <property type="molecule type" value="Genomic_DNA"/>
</dbReference>
<feature type="transmembrane region" description="Helical" evidence="1">
    <location>
        <begin position="37"/>
        <end position="60"/>
    </location>
</feature>
<evidence type="ECO:0000256" key="1">
    <source>
        <dbReference type="SAM" id="Phobius"/>
    </source>
</evidence>
<keyword evidence="1" id="KW-0472">Membrane</keyword>
<dbReference type="AlphaFoldDB" id="I5C5P6"/>
<proteinExistence type="predicted"/>
<evidence type="ECO:0000313" key="3">
    <source>
        <dbReference type="Proteomes" id="UP000005551"/>
    </source>
</evidence>
<dbReference type="OrthoDB" id="826897at2"/>
<reference evidence="2 3" key="1">
    <citation type="submission" date="2012-05" db="EMBL/GenBank/DDBJ databases">
        <title>Genome sequence of Nitritalea halalkaliphila LW7.</title>
        <authorList>
            <person name="Jangir P.K."/>
            <person name="Singh A."/>
            <person name="Shivaji S."/>
            <person name="Sharma R."/>
        </authorList>
    </citation>
    <scope>NUCLEOTIDE SEQUENCE [LARGE SCALE GENOMIC DNA]</scope>
    <source>
        <strain evidence="2 3">LW7</strain>
    </source>
</reference>
<name>I5C5P6_9BACT</name>
<comment type="caution">
    <text evidence="2">The sequence shown here is derived from an EMBL/GenBank/DDBJ whole genome shotgun (WGS) entry which is preliminary data.</text>
</comment>